<feature type="transmembrane region" description="Helical" evidence="1">
    <location>
        <begin position="197"/>
        <end position="216"/>
    </location>
</feature>
<feature type="transmembrane region" description="Helical" evidence="1">
    <location>
        <begin position="168"/>
        <end position="191"/>
    </location>
</feature>
<dbReference type="Pfam" id="PF14023">
    <property type="entry name" value="Bestrophin-like"/>
    <property type="match status" value="1"/>
</dbReference>
<dbReference type="RefSeq" id="WP_259311109.1">
    <property type="nucleotide sequence ID" value="NZ_CP087164.1"/>
</dbReference>
<dbReference type="KEGG" id="sbae:DSM104329_03459"/>
<organism evidence="2 3">
    <name type="scientific">Capillimicrobium parvum</name>
    <dbReference type="NCBI Taxonomy" id="2884022"/>
    <lineage>
        <taxon>Bacteria</taxon>
        <taxon>Bacillati</taxon>
        <taxon>Actinomycetota</taxon>
        <taxon>Thermoleophilia</taxon>
        <taxon>Solirubrobacterales</taxon>
        <taxon>Capillimicrobiaceae</taxon>
        <taxon>Capillimicrobium</taxon>
    </lineage>
</organism>
<evidence type="ECO:0000313" key="2">
    <source>
        <dbReference type="EMBL" id="UGS37047.1"/>
    </source>
</evidence>
<name>A0A9E7C1X6_9ACTN</name>
<keyword evidence="1" id="KW-1133">Transmembrane helix</keyword>
<sequence>MVVLGATAVGLFVGRRLRHLSNNLKEPFAVLQGALLGVVGLLLAFGLALAVDRYETRRAAVVAEANAIGTAYLRAQTLREPGRTDSLKLLVSYTDSTLLVSRSIPGSDREKAANAAGEELERMLWRIAGRQLDAAPVASAQRLYVESLNDMIDDESVRIAVLNNRVPYAVLFLEIAGAALALGLLAAYLAMLGRATLAVVLASVLVAMLLFVTCDLDRPTRGLIRVPDTPLVAVRDSMDEPPAAAAPRSP</sequence>
<proteinExistence type="predicted"/>
<keyword evidence="3" id="KW-1185">Reference proteome</keyword>
<dbReference type="Proteomes" id="UP001162834">
    <property type="component" value="Chromosome"/>
</dbReference>
<feature type="transmembrane region" description="Helical" evidence="1">
    <location>
        <begin position="28"/>
        <end position="51"/>
    </location>
</feature>
<evidence type="ECO:0008006" key="4">
    <source>
        <dbReference type="Google" id="ProtNLM"/>
    </source>
</evidence>
<reference evidence="2" key="1">
    <citation type="journal article" date="2022" name="Int. J. Syst. Evol. Microbiol.">
        <title>Pseudomonas aegrilactucae sp. nov. and Pseudomonas morbosilactucae sp. nov., pathogens causing bacterial rot of lettuce in Japan.</title>
        <authorList>
            <person name="Sawada H."/>
            <person name="Fujikawa T."/>
            <person name="Satou M."/>
        </authorList>
    </citation>
    <scope>NUCLEOTIDE SEQUENCE</scope>
    <source>
        <strain evidence="2">0166_1</strain>
    </source>
</reference>
<gene>
    <name evidence="2" type="ORF">DSM104329_03459</name>
</gene>
<dbReference type="EMBL" id="CP087164">
    <property type="protein sequence ID" value="UGS37047.1"/>
    <property type="molecule type" value="Genomic_DNA"/>
</dbReference>
<keyword evidence="1" id="KW-0812">Transmembrane</keyword>
<dbReference type="InterPro" id="IPR025333">
    <property type="entry name" value="DUF4239"/>
</dbReference>
<dbReference type="AlphaFoldDB" id="A0A9E7C1X6"/>
<evidence type="ECO:0000256" key="1">
    <source>
        <dbReference type="SAM" id="Phobius"/>
    </source>
</evidence>
<evidence type="ECO:0000313" key="3">
    <source>
        <dbReference type="Proteomes" id="UP001162834"/>
    </source>
</evidence>
<accession>A0A9E7C1X6</accession>
<keyword evidence="1" id="KW-0472">Membrane</keyword>
<protein>
    <recommendedName>
        <fullName evidence="4">DUF4239 domain-containing protein</fullName>
    </recommendedName>
</protein>